<evidence type="ECO:0000313" key="3">
    <source>
        <dbReference type="Proteomes" id="UP000182589"/>
    </source>
</evidence>
<dbReference type="PROSITE" id="PS50943">
    <property type="entry name" value="HTH_CROC1"/>
    <property type="match status" value="1"/>
</dbReference>
<accession>A0A1H2QBU9</accession>
<name>A0A1H2QBU9_9BACL</name>
<organism evidence="2 3">
    <name type="scientific">Alicyclobacillus hesperidum</name>
    <dbReference type="NCBI Taxonomy" id="89784"/>
    <lineage>
        <taxon>Bacteria</taxon>
        <taxon>Bacillati</taxon>
        <taxon>Bacillota</taxon>
        <taxon>Bacilli</taxon>
        <taxon>Bacillales</taxon>
        <taxon>Alicyclobacillaceae</taxon>
        <taxon>Alicyclobacillus</taxon>
    </lineage>
</organism>
<dbReference type="STRING" id="89784.SAMN04489725_101188"/>
<dbReference type="CDD" id="cd00093">
    <property type="entry name" value="HTH_XRE"/>
    <property type="match status" value="1"/>
</dbReference>
<dbReference type="Pfam" id="PF12727">
    <property type="entry name" value="PBP_like"/>
    <property type="match status" value="1"/>
</dbReference>
<dbReference type="SMART" id="SM00530">
    <property type="entry name" value="HTH_XRE"/>
    <property type="match status" value="1"/>
</dbReference>
<dbReference type="AlphaFoldDB" id="A0A1H2QBU9"/>
<dbReference type="EMBL" id="FNOJ01000001">
    <property type="protein sequence ID" value="SDW04565.1"/>
    <property type="molecule type" value="Genomic_DNA"/>
</dbReference>
<dbReference type="GO" id="GO:0003677">
    <property type="term" value="F:DNA binding"/>
    <property type="evidence" value="ECO:0007669"/>
    <property type="project" value="InterPro"/>
</dbReference>
<dbReference type="RefSeq" id="WP_244885067.1">
    <property type="nucleotide sequence ID" value="NZ_FNOJ01000001.1"/>
</dbReference>
<dbReference type="Proteomes" id="UP000182589">
    <property type="component" value="Unassembled WGS sequence"/>
</dbReference>
<dbReference type="PANTHER" id="PTHR38431">
    <property type="entry name" value="BLL2305 PROTEIN"/>
    <property type="match status" value="1"/>
</dbReference>
<dbReference type="InterPro" id="IPR024370">
    <property type="entry name" value="PBP_domain"/>
</dbReference>
<gene>
    <name evidence="2" type="ORF">SAMN04489725_101188</name>
</gene>
<dbReference type="InterPro" id="IPR010982">
    <property type="entry name" value="Lambda_DNA-bd_dom_sf"/>
</dbReference>
<dbReference type="InterPro" id="IPR001387">
    <property type="entry name" value="Cro/C1-type_HTH"/>
</dbReference>
<dbReference type="Pfam" id="PF13560">
    <property type="entry name" value="HTH_31"/>
    <property type="match status" value="1"/>
</dbReference>
<keyword evidence="3" id="KW-1185">Reference proteome</keyword>
<proteinExistence type="predicted"/>
<dbReference type="Gene3D" id="1.10.260.40">
    <property type="entry name" value="lambda repressor-like DNA-binding domains"/>
    <property type="match status" value="1"/>
</dbReference>
<reference evidence="3" key="1">
    <citation type="submission" date="2016-10" db="EMBL/GenBank/DDBJ databases">
        <authorList>
            <person name="Varghese N."/>
        </authorList>
    </citation>
    <scope>NUCLEOTIDE SEQUENCE [LARGE SCALE GENOMIC DNA]</scope>
    <source>
        <strain evidence="3">DSM 12489</strain>
    </source>
</reference>
<sequence>MKYPNRVQQLRQSAGLSRAEVAQQVGITPQALGLIEQGRVSPLTHVALGLARALGTTVESLFQQPEAEQLTWRLFAPDLDPACVPDRIRAVVGHVNGQPIVRSLQHAAFGTPACAMAVPTSIQKARVEWLGDPAQSFATLFVSGCDPALSLVCGWMNKQSSTCQAVHFHATNRQSLAELAAGVTHVAAIHGTLDDLPGLLEQCEEPVVAIELARACMGWIVPHGNPKSWVVSRDFGDGEMRIVNRPIGAGARLLIDTELARQNLNPKQVMGYDCEVADHWQVAQAVALGAADVGVAHECVCTLHHVSFIPIRNEITMLFIPRSYLRHPAVQSLCEVLQSDRFRSDLGAAGPYDVEHTGQLFVN</sequence>
<dbReference type="SUPFAM" id="SSF47413">
    <property type="entry name" value="lambda repressor-like DNA-binding domains"/>
    <property type="match status" value="1"/>
</dbReference>
<dbReference type="SUPFAM" id="SSF53850">
    <property type="entry name" value="Periplasmic binding protein-like II"/>
    <property type="match status" value="1"/>
</dbReference>
<protein>
    <submittedName>
        <fullName evidence="2">Molybdate-binding protein</fullName>
    </submittedName>
</protein>
<evidence type="ECO:0000259" key="1">
    <source>
        <dbReference type="PROSITE" id="PS50943"/>
    </source>
</evidence>
<evidence type="ECO:0000313" key="2">
    <source>
        <dbReference type="EMBL" id="SDW04565.1"/>
    </source>
</evidence>
<feature type="domain" description="HTH cro/C1-type" evidence="1">
    <location>
        <begin position="7"/>
        <end position="61"/>
    </location>
</feature>
<dbReference type="PANTHER" id="PTHR38431:SF1">
    <property type="entry name" value="BLL2305 PROTEIN"/>
    <property type="match status" value="1"/>
</dbReference>